<gene>
    <name evidence="9" type="ORF">GLV81_07405</name>
</gene>
<feature type="binding site" description="covalent" evidence="6">
    <location>
        <position position="62"/>
    </location>
    <ligand>
        <name>heme c</name>
        <dbReference type="ChEBI" id="CHEBI:61717"/>
    </ligand>
</feature>
<comment type="PTM">
    <text evidence="6">Binds 1 heme c group covalently per subunit.</text>
</comment>
<evidence type="ECO:0000313" key="9">
    <source>
        <dbReference type="EMBL" id="QGW27947.1"/>
    </source>
</evidence>
<dbReference type="Gene3D" id="1.10.760.10">
    <property type="entry name" value="Cytochrome c-like domain"/>
    <property type="match status" value="1"/>
</dbReference>
<dbReference type="RefSeq" id="WP_157478195.1">
    <property type="nucleotide sequence ID" value="NZ_CP046566.1"/>
</dbReference>
<evidence type="ECO:0000256" key="1">
    <source>
        <dbReference type="ARBA" id="ARBA00022448"/>
    </source>
</evidence>
<dbReference type="Pfam" id="PF00034">
    <property type="entry name" value="Cytochrom_C"/>
    <property type="match status" value="1"/>
</dbReference>
<dbReference type="InterPro" id="IPR002324">
    <property type="entry name" value="Cyt_c_ID"/>
</dbReference>
<keyword evidence="2 6" id="KW-0349">Heme</keyword>
<keyword evidence="4" id="KW-0249">Electron transport</keyword>
<accession>A0A6I6G6L5</accession>
<evidence type="ECO:0000259" key="8">
    <source>
        <dbReference type="PROSITE" id="PS51007"/>
    </source>
</evidence>
<evidence type="ECO:0000313" key="10">
    <source>
        <dbReference type="Proteomes" id="UP000426027"/>
    </source>
</evidence>
<protein>
    <submittedName>
        <fullName evidence="9">C-type cytochrome</fullName>
    </submittedName>
</protein>
<evidence type="ECO:0000256" key="6">
    <source>
        <dbReference type="PIRSR" id="PIRSR602324-1"/>
    </source>
</evidence>
<keyword evidence="1" id="KW-0813">Transport</keyword>
<dbReference type="EMBL" id="CP046566">
    <property type="protein sequence ID" value="QGW27947.1"/>
    <property type="molecule type" value="Genomic_DNA"/>
</dbReference>
<evidence type="ECO:0000256" key="2">
    <source>
        <dbReference type="ARBA" id="ARBA00022617"/>
    </source>
</evidence>
<dbReference type="SUPFAM" id="SSF46626">
    <property type="entry name" value="Cytochrome c"/>
    <property type="match status" value="1"/>
</dbReference>
<name>A0A6I6G6L5_9BACT</name>
<feature type="compositionally biased region" description="Polar residues" evidence="7">
    <location>
        <begin position="20"/>
        <end position="31"/>
    </location>
</feature>
<dbReference type="GO" id="GO:0020037">
    <property type="term" value="F:heme binding"/>
    <property type="evidence" value="ECO:0007669"/>
    <property type="project" value="InterPro"/>
</dbReference>
<evidence type="ECO:0000256" key="4">
    <source>
        <dbReference type="ARBA" id="ARBA00022982"/>
    </source>
</evidence>
<evidence type="ECO:0000256" key="7">
    <source>
        <dbReference type="SAM" id="MobiDB-lite"/>
    </source>
</evidence>
<keyword evidence="3 6" id="KW-0479">Metal-binding</keyword>
<dbReference type="GO" id="GO:0009055">
    <property type="term" value="F:electron transfer activity"/>
    <property type="evidence" value="ECO:0007669"/>
    <property type="project" value="InterPro"/>
</dbReference>
<dbReference type="GO" id="GO:0005506">
    <property type="term" value="F:iron ion binding"/>
    <property type="evidence" value="ECO:0007669"/>
    <property type="project" value="InterPro"/>
</dbReference>
<dbReference type="AlphaFoldDB" id="A0A6I6G6L5"/>
<feature type="binding site" description="covalent" evidence="6">
    <location>
        <position position="112"/>
    </location>
    <ligand>
        <name>heme c</name>
        <dbReference type="ChEBI" id="CHEBI:61717"/>
    </ligand>
</feature>
<organism evidence="9 10">
    <name type="scientific">Phnomibacter ginsenosidimutans</name>
    <dbReference type="NCBI Taxonomy" id="2676868"/>
    <lineage>
        <taxon>Bacteria</taxon>
        <taxon>Pseudomonadati</taxon>
        <taxon>Bacteroidota</taxon>
        <taxon>Chitinophagia</taxon>
        <taxon>Chitinophagales</taxon>
        <taxon>Chitinophagaceae</taxon>
        <taxon>Phnomibacter</taxon>
    </lineage>
</organism>
<proteinExistence type="predicted"/>
<feature type="domain" description="Cytochrome c" evidence="8">
    <location>
        <begin position="48"/>
        <end position="134"/>
    </location>
</feature>
<dbReference type="InterPro" id="IPR009056">
    <property type="entry name" value="Cyt_c-like_dom"/>
</dbReference>
<dbReference type="KEGG" id="fls:GLV81_07405"/>
<dbReference type="PROSITE" id="PS51257">
    <property type="entry name" value="PROKAR_LIPOPROTEIN"/>
    <property type="match status" value="1"/>
</dbReference>
<feature type="binding site" description="covalent" evidence="6">
    <location>
        <position position="66"/>
    </location>
    <ligand>
        <name>heme c</name>
        <dbReference type="ChEBI" id="CHEBI:61717"/>
    </ligand>
</feature>
<feature type="region of interest" description="Disordered" evidence="7">
    <location>
        <begin position="19"/>
        <end position="46"/>
    </location>
</feature>
<evidence type="ECO:0000256" key="3">
    <source>
        <dbReference type="ARBA" id="ARBA00022723"/>
    </source>
</evidence>
<dbReference type="InterPro" id="IPR036909">
    <property type="entry name" value="Cyt_c-like_dom_sf"/>
</dbReference>
<reference evidence="9 10" key="1">
    <citation type="submission" date="2019-11" db="EMBL/GenBank/DDBJ databases">
        <authorList>
            <person name="Im W.T."/>
        </authorList>
    </citation>
    <scope>NUCLEOTIDE SEQUENCE [LARGE SCALE GENOMIC DNA]</scope>
    <source>
        <strain evidence="9 10">SB-02</strain>
    </source>
</reference>
<keyword evidence="10" id="KW-1185">Reference proteome</keyword>
<evidence type="ECO:0000256" key="5">
    <source>
        <dbReference type="ARBA" id="ARBA00023004"/>
    </source>
</evidence>
<keyword evidence="5 6" id="KW-0408">Iron</keyword>
<dbReference type="Proteomes" id="UP000426027">
    <property type="component" value="Chromosome"/>
</dbReference>
<dbReference type="PROSITE" id="PS51007">
    <property type="entry name" value="CYTC"/>
    <property type="match status" value="1"/>
</dbReference>
<dbReference type="PRINTS" id="PR00606">
    <property type="entry name" value="CYTCHROMECID"/>
</dbReference>
<sequence length="135" mass="14272">MKRIFFVACVAMAAVACGGNESSSTTQTTVTPDEEKTAAPADELSSNPDYKNGLALVAKSDCLTCHKVSETSTGPSYKDVAAKYPNADDATVTMLAEKIIKGGSGNWGQIPMTPHPTVSIDDAKQMVKYVLLLNK</sequence>